<keyword evidence="8" id="KW-0547">Nucleotide-binding</keyword>
<dbReference type="AlphaFoldDB" id="A0A1H1R7Z2"/>
<evidence type="ECO:0000256" key="2">
    <source>
        <dbReference type="ARBA" id="ARBA00006219"/>
    </source>
</evidence>
<evidence type="ECO:0000256" key="3">
    <source>
        <dbReference type="ARBA" id="ARBA00011245"/>
    </source>
</evidence>
<evidence type="ECO:0000313" key="17">
    <source>
        <dbReference type="Proteomes" id="UP000185663"/>
    </source>
</evidence>
<gene>
    <name evidence="16" type="ORF">SAMN04489860_1283</name>
</gene>
<dbReference type="Proteomes" id="UP000185663">
    <property type="component" value="Chromosome I"/>
</dbReference>
<dbReference type="SUPFAM" id="SSF56112">
    <property type="entry name" value="Protein kinase-like (PK-like)"/>
    <property type="match status" value="1"/>
</dbReference>
<dbReference type="eggNOG" id="COG3281">
    <property type="taxonomic scope" value="Bacteria"/>
</dbReference>
<evidence type="ECO:0000256" key="9">
    <source>
        <dbReference type="ARBA" id="ARBA00022777"/>
    </source>
</evidence>
<comment type="pathway">
    <text evidence="1">Glycan biosynthesis; glycogen biosynthesis.</text>
</comment>
<evidence type="ECO:0000256" key="7">
    <source>
        <dbReference type="ARBA" id="ARBA00022679"/>
    </source>
</evidence>
<dbReference type="EC" id="2.7.1.175" evidence="4"/>
<evidence type="ECO:0000256" key="13">
    <source>
        <dbReference type="ARBA" id="ARBA00031251"/>
    </source>
</evidence>
<evidence type="ECO:0000256" key="6">
    <source>
        <dbReference type="ARBA" id="ARBA00022600"/>
    </source>
</evidence>
<dbReference type="EMBL" id="LT629776">
    <property type="protein sequence ID" value="SDS31813.1"/>
    <property type="molecule type" value="Genomic_DNA"/>
</dbReference>
<comment type="subunit">
    <text evidence="3">Monomer.</text>
</comment>
<proteinExistence type="inferred from homology"/>
<keyword evidence="12" id="KW-0119">Carbohydrate metabolism</keyword>
<evidence type="ECO:0000256" key="14">
    <source>
        <dbReference type="ARBA" id="ARBA00049067"/>
    </source>
</evidence>
<comment type="catalytic activity">
    <reaction evidence="14">
        <text>D-maltose + ATP = alpha-maltose 1-phosphate + ADP + H(+)</text>
        <dbReference type="Rhea" id="RHEA:31915"/>
        <dbReference type="ChEBI" id="CHEBI:15378"/>
        <dbReference type="ChEBI" id="CHEBI:17306"/>
        <dbReference type="ChEBI" id="CHEBI:30616"/>
        <dbReference type="ChEBI" id="CHEBI:63576"/>
        <dbReference type="ChEBI" id="CHEBI:456216"/>
        <dbReference type="EC" id="2.7.1.175"/>
    </reaction>
</comment>
<name>A0A1H1R7Z2_9CELL</name>
<dbReference type="GO" id="GO:0005524">
    <property type="term" value="F:ATP binding"/>
    <property type="evidence" value="ECO:0007669"/>
    <property type="project" value="UniProtKB-KW"/>
</dbReference>
<keyword evidence="6" id="KW-0321">Glycogen metabolism</keyword>
<dbReference type="Pfam" id="PF18085">
    <property type="entry name" value="Mak_N_cap"/>
    <property type="match status" value="1"/>
</dbReference>
<dbReference type="InterPro" id="IPR040999">
    <property type="entry name" value="Mak_N_cap"/>
</dbReference>
<accession>A0A1H1R7Z2</accession>
<keyword evidence="9 16" id="KW-0418">Kinase</keyword>
<feature type="domain" description="Maltokinase N-terminal cap" evidence="15">
    <location>
        <begin position="37"/>
        <end position="125"/>
    </location>
</feature>
<dbReference type="STRING" id="545619.SAMN04489860_1283"/>
<keyword evidence="11" id="KW-0320">Glycogen biosynthesis</keyword>
<evidence type="ECO:0000259" key="15">
    <source>
        <dbReference type="Pfam" id="PF18085"/>
    </source>
</evidence>
<dbReference type="GO" id="GO:0016301">
    <property type="term" value="F:kinase activity"/>
    <property type="evidence" value="ECO:0007669"/>
    <property type="project" value="UniProtKB-KW"/>
</dbReference>
<dbReference type="Gene3D" id="3.90.1200.10">
    <property type="match status" value="1"/>
</dbReference>
<evidence type="ECO:0000256" key="10">
    <source>
        <dbReference type="ARBA" id="ARBA00022840"/>
    </source>
</evidence>
<keyword evidence="7" id="KW-0808">Transferase</keyword>
<evidence type="ECO:0000256" key="4">
    <source>
        <dbReference type="ARBA" id="ARBA00011962"/>
    </source>
</evidence>
<dbReference type="RefSeq" id="WP_231959324.1">
    <property type="nucleotide sequence ID" value="NZ_LT629776.1"/>
</dbReference>
<comment type="similarity">
    <text evidence="2">Belongs to the aminoglycoside phosphotransferase family.</text>
</comment>
<evidence type="ECO:0000256" key="12">
    <source>
        <dbReference type="ARBA" id="ARBA00023277"/>
    </source>
</evidence>
<evidence type="ECO:0000256" key="5">
    <source>
        <dbReference type="ARBA" id="ARBA00013882"/>
    </source>
</evidence>
<dbReference type="InterPro" id="IPR011009">
    <property type="entry name" value="Kinase-like_dom_sf"/>
</dbReference>
<evidence type="ECO:0000313" key="16">
    <source>
        <dbReference type="EMBL" id="SDS31813.1"/>
    </source>
</evidence>
<sequence>MADESGIDRVGRDGHVLAVEDRCAPPSADLLDLLDAWLPRRRWFPVKDVAVETLPWVSYALPSPPGLVTQSHLLRLVGDGVDLVIHVPVVLERVDGSVVTDEPEDAAVIGVVRGEDGTLLRVHDGAAHPAFWLASLETSTWDVDPGELSTQALASGRLLRVEQSNSSVRLPDVAGGVMFKVMRAVAIGPNPDVTLPRALAHGGWRGVPRPLAWLTGTWEDDDTPSAGADLAHLVIVAELIGSARDGFDLACSYARQGESFADLAADLGEQVARMHAALRDVLPVGEPLDVDWLFTDLRRRATEAAQRAPLLARTAADVAAFYDDAERRLAATSQRPVLQHVHGDLHLGQALNSRELGWKVLDFEGEPLRPVAERTRADLVMRDVAGVLRSFDYAAAVGGAQDPRWVVDARTAFLAAYRREARFPDEHEDAAETLVRALVLDKALYEVVYESTNRPTWTWIPLEAVDRLLRNEI</sequence>
<evidence type="ECO:0000256" key="8">
    <source>
        <dbReference type="ARBA" id="ARBA00022741"/>
    </source>
</evidence>
<evidence type="ECO:0000256" key="1">
    <source>
        <dbReference type="ARBA" id="ARBA00004964"/>
    </source>
</evidence>
<dbReference type="GO" id="GO:0005978">
    <property type="term" value="P:glycogen biosynthetic process"/>
    <property type="evidence" value="ECO:0007669"/>
    <property type="project" value="UniProtKB-KW"/>
</dbReference>
<keyword evidence="17" id="KW-1185">Reference proteome</keyword>
<evidence type="ECO:0000256" key="11">
    <source>
        <dbReference type="ARBA" id="ARBA00023056"/>
    </source>
</evidence>
<organism evidence="16 17">
    <name type="scientific">Paraoerskovia marina</name>
    <dbReference type="NCBI Taxonomy" id="545619"/>
    <lineage>
        <taxon>Bacteria</taxon>
        <taxon>Bacillati</taxon>
        <taxon>Actinomycetota</taxon>
        <taxon>Actinomycetes</taxon>
        <taxon>Micrococcales</taxon>
        <taxon>Cellulomonadaceae</taxon>
        <taxon>Paraoerskovia</taxon>
    </lineage>
</organism>
<keyword evidence="10" id="KW-0067">ATP-binding</keyword>
<protein>
    <recommendedName>
        <fullName evidence="5">Maltokinase</fullName>
        <ecNumber evidence="4">2.7.1.175</ecNumber>
    </recommendedName>
    <alternativeName>
        <fullName evidence="13">Maltose-1-phosphate synthase</fullName>
    </alternativeName>
</protein>
<reference evidence="16 17" key="1">
    <citation type="submission" date="2016-10" db="EMBL/GenBank/DDBJ databases">
        <authorList>
            <person name="de Groot N.N."/>
        </authorList>
    </citation>
    <scope>NUCLEOTIDE SEQUENCE [LARGE SCALE GENOMIC DNA]</scope>
    <source>
        <strain evidence="16 17">DSM 22126</strain>
    </source>
</reference>